<accession>A0A4Q9Q566</accession>
<dbReference type="EMBL" id="ML145093">
    <property type="protein sequence ID" value="TBU62517.1"/>
    <property type="molecule type" value="Genomic_DNA"/>
</dbReference>
<evidence type="ECO:0000313" key="2">
    <source>
        <dbReference type="Proteomes" id="UP000292082"/>
    </source>
</evidence>
<dbReference type="Proteomes" id="UP000292082">
    <property type="component" value="Unassembled WGS sequence"/>
</dbReference>
<sequence length="219" mass="24439">MGWLSRAPGRRGRIICCLLLRPVDHSSAWQRNLHPRSYVAPSAFTRSSVASTVAVFALTGYLRRVKVILPVTSVISNPTDSSIQEALVQFNALPVGQGHRLRHEYAIASSLPRPLSTPDRLRARHSFARPTSLRRPPSGPARACARKTRRPRRECVQPIGCTRSRTSHRCGEGGGVELERRSHLGLWTDGTRWGHSSHHSTLPACGTYKQCGHWGWRVF</sequence>
<evidence type="ECO:0000313" key="1">
    <source>
        <dbReference type="EMBL" id="TBU62517.1"/>
    </source>
</evidence>
<dbReference type="AlphaFoldDB" id="A0A4Q9Q566"/>
<name>A0A4Q9Q566_9APHY</name>
<gene>
    <name evidence="1" type="ORF">BD310DRAFT_918574</name>
</gene>
<proteinExistence type="predicted"/>
<reference evidence="1 2" key="1">
    <citation type="submission" date="2019-01" db="EMBL/GenBank/DDBJ databases">
        <title>Draft genome sequences of three monokaryotic isolates of the white-rot basidiomycete fungus Dichomitus squalens.</title>
        <authorList>
            <consortium name="DOE Joint Genome Institute"/>
            <person name="Lopez S.C."/>
            <person name="Andreopoulos B."/>
            <person name="Pangilinan J."/>
            <person name="Lipzen A."/>
            <person name="Riley R."/>
            <person name="Ahrendt S."/>
            <person name="Ng V."/>
            <person name="Barry K."/>
            <person name="Daum C."/>
            <person name="Grigoriev I.V."/>
            <person name="Hilden K.S."/>
            <person name="Makela M.R."/>
            <person name="de Vries R.P."/>
        </authorList>
    </citation>
    <scope>NUCLEOTIDE SEQUENCE [LARGE SCALE GENOMIC DNA]</scope>
    <source>
        <strain evidence="1 2">CBS 464.89</strain>
    </source>
</reference>
<keyword evidence="2" id="KW-1185">Reference proteome</keyword>
<protein>
    <submittedName>
        <fullName evidence="1">Uncharacterized protein</fullName>
    </submittedName>
</protein>
<organism evidence="1 2">
    <name type="scientific">Dichomitus squalens</name>
    <dbReference type="NCBI Taxonomy" id="114155"/>
    <lineage>
        <taxon>Eukaryota</taxon>
        <taxon>Fungi</taxon>
        <taxon>Dikarya</taxon>
        <taxon>Basidiomycota</taxon>
        <taxon>Agaricomycotina</taxon>
        <taxon>Agaricomycetes</taxon>
        <taxon>Polyporales</taxon>
        <taxon>Polyporaceae</taxon>
        <taxon>Dichomitus</taxon>
    </lineage>
</organism>